<dbReference type="Proteomes" id="UP000019249">
    <property type="component" value="Unassembled WGS sequence"/>
</dbReference>
<dbReference type="Gene3D" id="3.90.1150.30">
    <property type="match status" value="1"/>
</dbReference>
<evidence type="ECO:0000313" key="1">
    <source>
        <dbReference type="EMBL" id="EUJ33388.1"/>
    </source>
</evidence>
<evidence type="ECO:0000313" key="2">
    <source>
        <dbReference type="Proteomes" id="UP000019249"/>
    </source>
</evidence>
<comment type="caution">
    <text evidence="1">The sequence shown here is derived from an EMBL/GenBank/DDBJ whole genome shotgun (WGS) entry which is preliminary data.</text>
</comment>
<reference evidence="1 2" key="1">
    <citation type="journal article" date="2014" name="Int. J. Syst. Evol. Microbiol.">
        <title>Listeria floridensis sp. nov., Listeria aquatica sp. nov., Listeria cornellensis sp. nov., Listeria riparia sp. nov. and Listeria grandensis sp. nov., from agricultural and natural environments.</title>
        <authorList>
            <person name="den Bakker H.C."/>
            <person name="Warchocki S."/>
            <person name="Wright E.M."/>
            <person name="Allred A.F."/>
            <person name="Ahlstrom C."/>
            <person name="Manuel C.S."/>
            <person name="Stasiewicz M.J."/>
            <person name="Burrell A."/>
            <person name="Roof S."/>
            <person name="Strawn L."/>
            <person name="Fortes E.D."/>
            <person name="Nightingale K.K."/>
            <person name="Kephart D."/>
            <person name="Wiedmann M."/>
        </authorList>
    </citation>
    <scope>NUCLEOTIDE SEQUENCE [LARGE SCALE GENOMIC DNA]</scope>
    <source>
        <strain evidence="1 2">FSL S10-1187</strain>
    </source>
</reference>
<dbReference type="Pfam" id="PF04237">
    <property type="entry name" value="YjbR"/>
    <property type="match status" value="1"/>
</dbReference>
<dbReference type="InterPro" id="IPR007351">
    <property type="entry name" value="YjbR"/>
</dbReference>
<protein>
    <recommendedName>
        <fullName evidence="3">MmcQ/YjbR family DNA-binding protein</fullName>
    </recommendedName>
</protein>
<dbReference type="PANTHER" id="PTHR35145">
    <property type="entry name" value="CYTOPLASMIC PROTEIN-RELATED"/>
    <property type="match status" value="1"/>
</dbReference>
<dbReference type="InterPro" id="IPR058532">
    <property type="entry name" value="YjbR/MT2646/Rv2570-like"/>
</dbReference>
<accession>A0ABP3B0L1</accession>
<dbReference type="EMBL" id="AODF01000005">
    <property type="protein sequence ID" value="EUJ33388.1"/>
    <property type="molecule type" value="Genomic_DNA"/>
</dbReference>
<dbReference type="RefSeq" id="WP_036096344.1">
    <property type="nucleotide sequence ID" value="NZ_AODF01000005.1"/>
</dbReference>
<proteinExistence type="predicted"/>
<name>A0ABP3B0L1_9LIST</name>
<organism evidence="1 2">
    <name type="scientific">Listeria floridensis FSL S10-1187</name>
    <dbReference type="NCBI Taxonomy" id="1265817"/>
    <lineage>
        <taxon>Bacteria</taxon>
        <taxon>Bacillati</taxon>
        <taxon>Bacillota</taxon>
        <taxon>Bacilli</taxon>
        <taxon>Bacillales</taxon>
        <taxon>Listeriaceae</taxon>
        <taxon>Listeria</taxon>
    </lineage>
</organism>
<evidence type="ECO:0008006" key="3">
    <source>
        <dbReference type="Google" id="ProtNLM"/>
    </source>
</evidence>
<dbReference type="InterPro" id="IPR038056">
    <property type="entry name" value="YjbR-like_sf"/>
</dbReference>
<dbReference type="PANTHER" id="PTHR35145:SF1">
    <property type="entry name" value="CYTOPLASMIC PROTEIN"/>
    <property type="match status" value="1"/>
</dbReference>
<keyword evidence="2" id="KW-1185">Reference proteome</keyword>
<sequence>MNLKPADLRKRVEFCLSLPGTAETFPFGKEAHVLRVDQKMFALIHWMNDKLYVSAKCEPEKGERLRAEYDFIIPAYHLNKTHWVSVTVTDNSHFDLEQAILLNSYELVFNKLTKKKQAEIRSQ</sequence>
<gene>
    <name evidence="1" type="ORF">MFLO_03620</name>
</gene>
<dbReference type="SUPFAM" id="SSF142906">
    <property type="entry name" value="YjbR-like"/>
    <property type="match status" value="1"/>
</dbReference>